<dbReference type="InterPro" id="IPR027246">
    <property type="entry name" value="Porin_Euk/Tom40"/>
</dbReference>
<dbReference type="GO" id="GO:0005741">
    <property type="term" value="C:mitochondrial outer membrane"/>
    <property type="evidence" value="ECO:0007669"/>
    <property type="project" value="UniProtKB-SubCell"/>
</dbReference>
<evidence type="ECO:0000256" key="3">
    <source>
        <dbReference type="ARBA" id="ARBA00022448"/>
    </source>
</evidence>
<dbReference type="AlphaFoldDB" id="A0A316ZIJ9"/>
<evidence type="ECO:0000256" key="2">
    <source>
        <dbReference type="ARBA" id="ARBA00007780"/>
    </source>
</evidence>
<dbReference type="CDD" id="cd07306">
    <property type="entry name" value="Porin3_VDAC"/>
    <property type="match status" value="1"/>
</dbReference>
<dbReference type="InterPro" id="IPR001925">
    <property type="entry name" value="Porin_Euk"/>
</dbReference>
<dbReference type="FunFam" id="2.40.160.10:FF:000012">
    <property type="entry name" value="Voltage-dependent anion-selective channel"/>
    <property type="match status" value="1"/>
</dbReference>
<keyword evidence="6" id="KW-1000">Mitochondrion outer membrane</keyword>
<evidence type="ECO:0000256" key="8">
    <source>
        <dbReference type="ARBA" id="ARBA00023114"/>
    </source>
</evidence>
<dbReference type="GO" id="GO:0015288">
    <property type="term" value="F:porin activity"/>
    <property type="evidence" value="ECO:0007669"/>
    <property type="project" value="UniProtKB-KW"/>
</dbReference>
<organism evidence="11 12">
    <name type="scientific">Tilletiopsis washingtonensis</name>
    <dbReference type="NCBI Taxonomy" id="58919"/>
    <lineage>
        <taxon>Eukaryota</taxon>
        <taxon>Fungi</taxon>
        <taxon>Dikarya</taxon>
        <taxon>Basidiomycota</taxon>
        <taxon>Ustilaginomycotina</taxon>
        <taxon>Exobasidiomycetes</taxon>
        <taxon>Entylomatales</taxon>
        <taxon>Entylomatales incertae sedis</taxon>
        <taxon>Tilletiopsis</taxon>
    </lineage>
</organism>
<gene>
    <name evidence="11" type="ORF">FA09DRAFT_327298</name>
</gene>
<keyword evidence="10" id="KW-0472">Membrane</keyword>
<comment type="subcellular location">
    <subcellularLocation>
        <location evidence="1">Mitochondrion outer membrane</location>
    </subcellularLocation>
</comment>
<sequence length="305" mass="32508">MSSTTLNSKVPSLSKAQAVPPSWKDLGKLANDTLTKDIPVHGSTLEVKTKAPNGVQFRVLGARDAKSGNINGDLEIKLADKKRGLTLTQSWLTSNVLRNHVELENQIATGLKLELISTLIPEKQSKNAMFAASYKMPGLHTRSHIDLFKGPTVTADAVVGRDGFLLGSEASYDVRDGKVQRYNLAAGFSAPEYAVTLHGLGNLSTYSASYYHRVNSDIETSARATYDSKAPASNVNLEVGTKTYLDNAAFVKAKINNAGILCLGYTQALRPGVKASLGLALDTVKLSDAGGANAHKAGFSLVFEA</sequence>
<proteinExistence type="inferred from homology"/>
<dbReference type="PANTHER" id="PTHR11743:SF70">
    <property type="entry name" value="GH26960P-RELATED"/>
    <property type="match status" value="1"/>
</dbReference>
<dbReference type="EMBL" id="KZ819283">
    <property type="protein sequence ID" value="PWO01360.1"/>
    <property type="molecule type" value="Genomic_DNA"/>
</dbReference>
<evidence type="ECO:0000256" key="4">
    <source>
        <dbReference type="ARBA" id="ARBA00022452"/>
    </source>
</evidence>
<dbReference type="STRING" id="58919.A0A316ZIJ9"/>
<evidence type="ECO:0000256" key="10">
    <source>
        <dbReference type="ARBA" id="ARBA00023136"/>
    </source>
</evidence>
<accession>A0A316ZIJ9</accession>
<name>A0A316ZIJ9_9BASI</name>
<evidence type="ECO:0000256" key="5">
    <source>
        <dbReference type="ARBA" id="ARBA00022692"/>
    </source>
</evidence>
<reference evidence="11 12" key="1">
    <citation type="journal article" date="2018" name="Mol. Biol. Evol.">
        <title>Broad Genomic Sampling Reveals a Smut Pathogenic Ancestry of the Fungal Clade Ustilaginomycotina.</title>
        <authorList>
            <person name="Kijpornyongpan T."/>
            <person name="Mondo S.J."/>
            <person name="Barry K."/>
            <person name="Sandor L."/>
            <person name="Lee J."/>
            <person name="Lipzen A."/>
            <person name="Pangilinan J."/>
            <person name="LaButti K."/>
            <person name="Hainaut M."/>
            <person name="Henrissat B."/>
            <person name="Grigoriev I.V."/>
            <person name="Spatafora J.W."/>
            <person name="Aime M.C."/>
        </authorList>
    </citation>
    <scope>NUCLEOTIDE SEQUENCE [LARGE SCALE GENOMIC DNA]</scope>
    <source>
        <strain evidence="11 12">MCA 4186</strain>
    </source>
</reference>
<dbReference type="GO" id="GO:0008308">
    <property type="term" value="F:voltage-gated monoatomic anion channel activity"/>
    <property type="evidence" value="ECO:0007669"/>
    <property type="project" value="InterPro"/>
</dbReference>
<dbReference type="Gene3D" id="2.40.160.10">
    <property type="entry name" value="Porin"/>
    <property type="match status" value="1"/>
</dbReference>
<dbReference type="GeneID" id="37268901"/>
<dbReference type="PRINTS" id="PR00185">
    <property type="entry name" value="EUKARYTPORIN"/>
</dbReference>
<keyword evidence="12" id="KW-1185">Reference proteome</keyword>
<dbReference type="Pfam" id="PF01459">
    <property type="entry name" value="Porin_3"/>
    <property type="match status" value="1"/>
</dbReference>
<keyword evidence="5" id="KW-0812">Transmembrane</keyword>
<evidence type="ECO:0000256" key="6">
    <source>
        <dbReference type="ARBA" id="ARBA00022787"/>
    </source>
</evidence>
<dbReference type="RefSeq" id="XP_025601638.1">
    <property type="nucleotide sequence ID" value="XM_025741357.1"/>
</dbReference>
<keyword evidence="4" id="KW-1134">Transmembrane beta strand</keyword>
<dbReference type="OrthoDB" id="7827681at2759"/>
<dbReference type="GO" id="GO:0046930">
    <property type="term" value="C:pore complex"/>
    <property type="evidence" value="ECO:0007669"/>
    <property type="project" value="UniProtKB-KW"/>
</dbReference>
<evidence type="ECO:0000313" key="12">
    <source>
        <dbReference type="Proteomes" id="UP000245946"/>
    </source>
</evidence>
<keyword evidence="9" id="KW-0496">Mitochondrion</keyword>
<evidence type="ECO:0000256" key="1">
    <source>
        <dbReference type="ARBA" id="ARBA00004294"/>
    </source>
</evidence>
<protein>
    <submittedName>
        <fullName evidence="11">Putative mitochondrial porin</fullName>
    </submittedName>
</protein>
<evidence type="ECO:0000313" key="11">
    <source>
        <dbReference type="EMBL" id="PWO01360.1"/>
    </source>
</evidence>
<keyword evidence="7" id="KW-0406">Ion transport</keyword>
<evidence type="ECO:0000256" key="9">
    <source>
        <dbReference type="ARBA" id="ARBA00023128"/>
    </source>
</evidence>
<keyword evidence="3" id="KW-0813">Transport</keyword>
<dbReference type="Proteomes" id="UP000245946">
    <property type="component" value="Unassembled WGS sequence"/>
</dbReference>
<dbReference type="PANTHER" id="PTHR11743">
    <property type="entry name" value="VOLTAGE-DEPENDENT ANION-SELECTIVE CHANNEL"/>
    <property type="match status" value="1"/>
</dbReference>
<keyword evidence="8" id="KW-0626">Porin</keyword>
<evidence type="ECO:0000256" key="7">
    <source>
        <dbReference type="ARBA" id="ARBA00023065"/>
    </source>
</evidence>
<comment type="similarity">
    <text evidence="2">Belongs to the eukaryotic mitochondrial porin family.</text>
</comment>
<dbReference type="InterPro" id="IPR023614">
    <property type="entry name" value="Porin_dom_sf"/>
</dbReference>